<evidence type="ECO:0000313" key="4">
    <source>
        <dbReference type="Proteomes" id="UP001431217"/>
    </source>
</evidence>
<evidence type="ECO:0000313" key="3">
    <source>
        <dbReference type="EMBL" id="MCL1633356.1"/>
    </source>
</evidence>
<dbReference type="Pfam" id="PF13369">
    <property type="entry name" value="Transglut_core2"/>
    <property type="match status" value="1"/>
</dbReference>
<evidence type="ECO:0000256" key="1">
    <source>
        <dbReference type="ARBA" id="ARBA00007100"/>
    </source>
</evidence>
<comment type="similarity">
    <text evidence="1">Belongs to the UPF0162 family.</text>
</comment>
<sequence length="349" mass="39640">MRSISAYLLGVLLVFGVVDESLASSKGAPAKSTKPDPNVEELRKLLSQPEGFIDLAKAKVAIDHMVDPKVDVQGTLRLLDQWADKVRARFPPGASNKAKLNLLISTLYEPGPWNDYRPFGYDFRGPRIQALSDTFLSTYLTTRKGQCVIMPIAFVLLGQKLGLPITMSMAPHHLLGKYGDEENGTWMNIEATSGKIYWDGQFEQSPLVGLSPDWAEKGAFLRPFSQRESVALFATSTLAPFYKSKWQPERLLEVVDLVLATNPKDAVAMTYKADAYYQLIEQRFKRNYPLAEQIPPAERKQYFFYSRENLAWYEKAEALGWKQWSSEDWAKYEAHFIKQKNSQPKEGKQ</sequence>
<comment type="caution">
    <text evidence="3">The sequence shown here is derived from an EMBL/GenBank/DDBJ whole genome shotgun (WGS) entry which is preliminary data.</text>
</comment>
<reference evidence="3 4" key="1">
    <citation type="submission" date="2022-05" db="EMBL/GenBank/DDBJ databases">
        <title>Luteimonas sp. SX5, whole genome shotgun sequencing project.</title>
        <authorList>
            <person name="Zhao G."/>
            <person name="Shen L."/>
        </authorList>
    </citation>
    <scope>NUCLEOTIDE SEQUENCE [LARGE SCALE GENOMIC DNA]</scope>
    <source>
        <strain evidence="3 4">SX5</strain>
    </source>
</reference>
<gene>
    <name evidence="3" type="ORF">M2650_01675</name>
</gene>
<organism evidence="3 4">
    <name type="scientific">Luteimonas galliterrae</name>
    <dbReference type="NCBI Taxonomy" id="2940486"/>
    <lineage>
        <taxon>Bacteria</taxon>
        <taxon>Pseudomonadati</taxon>
        <taxon>Pseudomonadota</taxon>
        <taxon>Gammaproteobacteria</taxon>
        <taxon>Lysobacterales</taxon>
        <taxon>Lysobacteraceae</taxon>
        <taxon>Luteimonas</taxon>
    </lineage>
</organism>
<keyword evidence="4" id="KW-1185">Reference proteome</keyword>
<protein>
    <recommendedName>
        <fullName evidence="2">Protein SirB1 N-terminal domain-containing protein</fullName>
    </recommendedName>
</protein>
<dbReference type="InterPro" id="IPR032698">
    <property type="entry name" value="SirB1_N"/>
</dbReference>
<accession>A0ABT0MER7</accession>
<dbReference type="RefSeq" id="WP_249470385.1">
    <property type="nucleotide sequence ID" value="NZ_JAMBEP010000001.1"/>
</dbReference>
<evidence type="ECO:0000259" key="2">
    <source>
        <dbReference type="Pfam" id="PF13369"/>
    </source>
</evidence>
<name>A0ABT0MER7_9GAMM</name>
<feature type="domain" description="Protein SirB1 N-terminal" evidence="2">
    <location>
        <begin position="77"/>
        <end position="228"/>
    </location>
</feature>
<proteinExistence type="inferred from homology"/>
<dbReference type="Proteomes" id="UP001431217">
    <property type="component" value="Unassembled WGS sequence"/>
</dbReference>
<dbReference type="EMBL" id="JAMBEP010000001">
    <property type="protein sequence ID" value="MCL1633356.1"/>
    <property type="molecule type" value="Genomic_DNA"/>
</dbReference>